<protein>
    <recommendedName>
        <fullName evidence="3">Relaxase/Mobilisation nuclease domain-containing protein</fullName>
    </recommendedName>
</protein>
<dbReference type="EMBL" id="JAGGJX010000008">
    <property type="protein sequence ID" value="MBP1856396.1"/>
    <property type="molecule type" value="Genomic_DNA"/>
</dbReference>
<name>A0ABS4EEM4_9FIRM</name>
<comment type="caution">
    <text evidence="1">The sequence shown here is derived from an EMBL/GenBank/DDBJ whole genome shotgun (WGS) entry which is preliminary data.</text>
</comment>
<sequence>MKKKIKDLFSIAKKNESILWQDVFSFNNKKLEEQGLYNSETQELDEELIREATCNAMNCLLEEEKLKDSAIWTASIHYNTDNIHVHIAMCVPHPTKERGKRKPKTLDKMKSKFTNTLLDYDKNYKKINHKKILGKQKKHSIMMFN</sequence>
<evidence type="ECO:0000313" key="2">
    <source>
        <dbReference type="Proteomes" id="UP000767291"/>
    </source>
</evidence>
<proteinExistence type="predicted"/>
<reference evidence="1 2" key="1">
    <citation type="submission" date="2021-03" db="EMBL/GenBank/DDBJ databases">
        <title>Genomic Encyclopedia of Type Strains, Phase IV (KMG-IV): sequencing the most valuable type-strain genomes for metagenomic binning, comparative biology and taxonomic classification.</title>
        <authorList>
            <person name="Goeker M."/>
        </authorList>
    </citation>
    <scope>NUCLEOTIDE SEQUENCE [LARGE SCALE GENOMIC DNA]</scope>
    <source>
        <strain evidence="1 2">DSM 1289</strain>
    </source>
</reference>
<dbReference type="InterPro" id="IPR041073">
    <property type="entry name" value="MobL"/>
</dbReference>
<dbReference type="Proteomes" id="UP000767291">
    <property type="component" value="Unassembled WGS sequence"/>
</dbReference>
<accession>A0ABS4EEM4</accession>
<dbReference type="Pfam" id="PF18555">
    <property type="entry name" value="MobL"/>
    <property type="match status" value="1"/>
</dbReference>
<evidence type="ECO:0000313" key="1">
    <source>
        <dbReference type="EMBL" id="MBP1856396.1"/>
    </source>
</evidence>
<organism evidence="1 2">
    <name type="scientific">Metaclostridioides mangenotii</name>
    <dbReference type="NCBI Taxonomy" id="1540"/>
    <lineage>
        <taxon>Bacteria</taxon>
        <taxon>Bacillati</taxon>
        <taxon>Bacillota</taxon>
        <taxon>Clostridia</taxon>
        <taxon>Peptostreptococcales</taxon>
        <taxon>Peptostreptococcaceae</taxon>
        <taxon>Metaclostridioides</taxon>
    </lineage>
</organism>
<gene>
    <name evidence="1" type="ORF">J2Z43_002848</name>
</gene>
<keyword evidence="2" id="KW-1185">Reference proteome</keyword>
<evidence type="ECO:0008006" key="3">
    <source>
        <dbReference type="Google" id="ProtNLM"/>
    </source>
</evidence>